<dbReference type="HOGENOM" id="CLU_006842_7_0_1"/>
<dbReference type="PROSITE" id="PS00134">
    <property type="entry name" value="TRYPSIN_HIS"/>
    <property type="match status" value="1"/>
</dbReference>
<accession>T1GE17</accession>
<evidence type="ECO:0000256" key="5">
    <source>
        <dbReference type="ARBA" id="ARBA00022801"/>
    </source>
</evidence>
<dbReference type="EMBL" id="CAQQ02190992">
    <property type="status" value="NOT_ANNOTATED_CDS"/>
    <property type="molecule type" value="Genomic_DNA"/>
</dbReference>
<dbReference type="FunFam" id="2.40.10.10:FF:000036">
    <property type="entry name" value="Trypsin beta"/>
    <property type="match status" value="1"/>
</dbReference>
<keyword evidence="12" id="KW-1185">Reference proteome</keyword>
<feature type="chain" id="PRO_5004576840" description="Peptidase S1 domain-containing protein" evidence="9">
    <location>
        <begin position="18"/>
        <end position="227"/>
    </location>
</feature>
<keyword evidence="5 8" id="KW-0378">Hydrolase</keyword>
<dbReference type="InterPro" id="IPR001314">
    <property type="entry name" value="Peptidase_S1A"/>
</dbReference>
<keyword evidence="9" id="KW-0732">Signal</keyword>
<dbReference type="CDD" id="cd00190">
    <property type="entry name" value="Tryp_SPc"/>
    <property type="match status" value="1"/>
</dbReference>
<dbReference type="GO" id="GO:0006508">
    <property type="term" value="P:proteolysis"/>
    <property type="evidence" value="ECO:0007669"/>
    <property type="project" value="UniProtKB-KW"/>
</dbReference>
<dbReference type="PROSITE" id="PS00135">
    <property type="entry name" value="TRYPSIN_SER"/>
    <property type="match status" value="1"/>
</dbReference>
<dbReference type="EMBL" id="CAQQ02190993">
    <property type="status" value="NOT_ANNOTATED_CDS"/>
    <property type="molecule type" value="Genomic_DNA"/>
</dbReference>
<comment type="similarity">
    <text evidence="2">Belongs to the peptidase S1 family.</text>
</comment>
<feature type="signal peptide" evidence="9">
    <location>
        <begin position="1"/>
        <end position="17"/>
    </location>
</feature>
<dbReference type="EnsemblMetazoa" id="MESCA001574-RA">
    <property type="protein sequence ID" value="MESCA001574-PA"/>
    <property type="gene ID" value="MESCA001574"/>
</dbReference>
<evidence type="ECO:0000256" key="3">
    <source>
        <dbReference type="ARBA" id="ARBA00022525"/>
    </source>
</evidence>
<evidence type="ECO:0000313" key="11">
    <source>
        <dbReference type="EnsemblMetazoa" id="MESCA001574-PA"/>
    </source>
</evidence>
<sequence length="227" mass="23551">MFRLSLILSAVIAIASASVLPHFVQVPKLDGRIVGGQPTTIEQYPYQVSLFRVGGSHFCGGSLVSNNIVITAAHCLQSISASQLQVRLGSTSRSSAQDVEFTNSIQPIGLASVDPAPGTTAVVTGWGTVKEGGFTLPTTLQEVFVDIVSRQSCQSAYGKNYDINASMVCAASEGKDACQGDSGGPLVANGQLVGVVSWGIGCARSAYPGVYGNVPDLLSWVQANADI</sequence>
<evidence type="ECO:0000256" key="2">
    <source>
        <dbReference type="ARBA" id="ARBA00007664"/>
    </source>
</evidence>
<dbReference type="GO" id="GO:0005576">
    <property type="term" value="C:extracellular region"/>
    <property type="evidence" value="ECO:0007669"/>
    <property type="project" value="UniProtKB-SubCell"/>
</dbReference>
<keyword evidence="3" id="KW-0964">Secreted</keyword>
<keyword evidence="4 8" id="KW-0645">Protease</keyword>
<keyword evidence="6 8" id="KW-0720">Serine protease</keyword>
<proteinExistence type="inferred from homology"/>
<dbReference type="GO" id="GO:0004252">
    <property type="term" value="F:serine-type endopeptidase activity"/>
    <property type="evidence" value="ECO:0007669"/>
    <property type="project" value="InterPro"/>
</dbReference>
<feature type="domain" description="Peptidase S1" evidence="10">
    <location>
        <begin position="33"/>
        <end position="226"/>
    </location>
</feature>
<dbReference type="InterPro" id="IPR009003">
    <property type="entry name" value="Peptidase_S1_PA"/>
</dbReference>
<evidence type="ECO:0000256" key="8">
    <source>
        <dbReference type="RuleBase" id="RU363034"/>
    </source>
</evidence>
<dbReference type="InterPro" id="IPR033116">
    <property type="entry name" value="TRYPSIN_SER"/>
</dbReference>
<evidence type="ECO:0000256" key="9">
    <source>
        <dbReference type="SAM" id="SignalP"/>
    </source>
</evidence>
<keyword evidence="7" id="KW-1015">Disulfide bond</keyword>
<dbReference type="PRINTS" id="PR00722">
    <property type="entry name" value="CHYMOTRYPSIN"/>
</dbReference>
<dbReference type="STRING" id="36166.T1GE17"/>
<dbReference type="PROSITE" id="PS50240">
    <property type="entry name" value="TRYPSIN_DOM"/>
    <property type="match status" value="1"/>
</dbReference>
<dbReference type="Pfam" id="PF00089">
    <property type="entry name" value="Trypsin"/>
    <property type="match status" value="2"/>
</dbReference>
<dbReference type="InterPro" id="IPR043504">
    <property type="entry name" value="Peptidase_S1_PA_chymotrypsin"/>
</dbReference>
<dbReference type="SMART" id="SM00020">
    <property type="entry name" value="Tryp_SPc"/>
    <property type="match status" value="1"/>
</dbReference>
<evidence type="ECO:0000256" key="7">
    <source>
        <dbReference type="ARBA" id="ARBA00023157"/>
    </source>
</evidence>
<reference evidence="11" key="2">
    <citation type="submission" date="2015-06" db="UniProtKB">
        <authorList>
            <consortium name="EnsemblMetazoa"/>
        </authorList>
    </citation>
    <scope>IDENTIFICATION</scope>
</reference>
<dbReference type="InterPro" id="IPR001254">
    <property type="entry name" value="Trypsin_dom"/>
</dbReference>
<dbReference type="InterPro" id="IPR018114">
    <property type="entry name" value="TRYPSIN_HIS"/>
</dbReference>
<dbReference type="Proteomes" id="UP000015102">
    <property type="component" value="Unassembled WGS sequence"/>
</dbReference>
<evidence type="ECO:0000259" key="10">
    <source>
        <dbReference type="PROSITE" id="PS50240"/>
    </source>
</evidence>
<dbReference type="InterPro" id="IPR050430">
    <property type="entry name" value="Peptidase_S1"/>
</dbReference>
<dbReference type="PANTHER" id="PTHR24276:SF91">
    <property type="entry name" value="AT26814P-RELATED"/>
    <property type="match status" value="1"/>
</dbReference>
<dbReference type="PANTHER" id="PTHR24276">
    <property type="entry name" value="POLYSERASE-RELATED"/>
    <property type="match status" value="1"/>
</dbReference>
<dbReference type="Gene3D" id="2.40.10.10">
    <property type="entry name" value="Trypsin-like serine proteases"/>
    <property type="match status" value="4"/>
</dbReference>
<evidence type="ECO:0000256" key="6">
    <source>
        <dbReference type="ARBA" id="ARBA00022825"/>
    </source>
</evidence>
<evidence type="ECO:0000313" key="12">
    <source>
        <dbReference type="Proteomes" id="UP000015102"/>
    </source>
</evidence>
<name>T1GE17_MEGSC</name>
<evidence type="ECO:0000256" key="4">
    <source>
        <dbReference type="ARBA" id="ARBA00022670"/>
    </source>
</evidence>
<comment type="subcellular location">
    <subcellularLocation>
        <location evidence="1">Secreted</location>
        <location evidence="1">Extracellular space</location>
    </subcellularLocation>
</comment>
<organism evidence="11 12">
    <name type="scientific">Megaselia scalaris</name>
    <name type="common">Humpbacked fly</name>
    <name type="synonym">Phora scalaris</name>
    <dbReference type="NCBI Taxonomy" id="36166"/>
    <lineage>
        <taxon>Eukaryota</taxon>
        <taxon>Metazoa</taxon>
        <taxon>Ecdysozoa</taxon>
        <taxon>Arthropoda</taxon>
        <taxon>Hexapoda</taxon>
        <taxon>Insecta</taxon>
        <taxon>Pterygota</taxon>
        <taxon>Neoptera</taxon>
        <taxon>Endopterygota</taxon>
        <taxon>Diptera</taxon>
        <taxon>Brachycera</taxon>
        <taxon>Muscomorpha</taxon>
        <taxon>Platypezoidea</taxon>
        <taxon>Phoridae</taxon>
        <taxon>Megaseliini</taxon>
        <taxon>Megaselia</taxon>
    </lineage>
</organism>
<dbReference type="AlphaFoldDB" id="T1GE17"/>
<reference evidence="12" key="1">
    <citation type="submission" date="2013-02" db="EMBL/GenBank/DDBJ databases">
        <authorList>
            <person name="Hughes D."/>
        </authorList>
    </citation>
    <scope>NUCLEOTIDE SEQUENCE</scope>
    <source>
        <strain>Durham</strain>
        <strain evidence="12">NC isolate 2 -- Noor lab</strain>
    </source>
</reference>
<protein>
    <recommendedName>
        <fullName evidence="10">Peptidase S1 domain-containing protein</fullName>
    </recommendedName>
</protein>
<dbReference type="EMBL" id="CAQQ02190994">
    <property type="status" value="NOT_ANNOTATED_CDS"/>
    <property type="molecule type" value="Genomic_DNA"/>
</dbReference>
<evidence type="ECO:0000256" key="1">
    <source>
        <dbReference type="ARBA" id="ARBA00004239"/>
    </source>
</evidence>
<dbReference type="SUPFAM" id="SSF50494">
    <property type="entry name" value="Trypsin-like serine proteases"/>
    <property type="match status" value="1"/>
</dbReference>